<dbReference type="Proteomes" id="UP001162640">
    <property type="component" value="Unassembled WGS sequence"/>
</dbReference>
<dbReference type="AlphaFoldDB" id="A0A9W7EPZ9"/>
<comment type="caution">
    <text evidence="2">The sequence shown here is derived from an EMBL/GenBank/DDBJ whole genome shotgun (WGS) entry which is preliminary data.</text>
</comment>
<proteinExistence type="predicted"/>
<sequence>MGSLSSSRSILSILWTLSTLVVLLTFLSGIFTAVYFHSSSMCSICNSMGDYSGNHEDYTSACQTCEDNRGEIENVSKAGLGVNVVLILLNLLFVQGFGTFFVVGEMASVMAWRVLDDDIFKNVLLYLITATYFGRP</sequence>
<organism evidence="2 3">
    <name type="scientific">Triparma laevis f. inornata</name>
    <dbReference type="NCBI Taxonomy" id="1714386"/>
    <lineage>
        <taxon>Eukaryota</taxon>
        <taxon>Sar</taxon>
        <taxon>Stramenopiles</taxon>
        <taxon>Ochrophyta</taxon>
        <taxon>Bolidophyceae</taxon>
        <taxon>Parmales</taxon>
        <taxon>Triparmaceae</taxon>
        <taxon>Triparma</taxon>
    </lineage>
</organism>
<evidence type="ECO:0000313" key="2">
    <source>
        <dbReference type="EMBL" id="GMH85408.1"/>
    </source>
</evidence>
<protein>
    <submittedName>
        <fullName evidence="2">Uncharacterized protein</fullName>
    </submittedName>
</protein>
<name>A0A9W7EPZ9_9STRA</name>
<reference evidence="3" key="1">
    <citation type="journal article" date="2023" name="Commun. Biol.">
        <title>Genome analysis of Parmales, the sister group of diatoms, reveals the evolutionary specialization of diatoms from phago-mixotrophs to photoautotrophs.</title>
        <authorList>
            <person name="Ban H."/>
            <person name="Sato S."/>
            <person name="Yoshikawa S."/>
            <person name="Yamada K."/>
            <person name="Nakamura Y."/>
            <person name="Ichinomiya M."/>
            <person name="Sato N."/>
            <person name="Blanc-Mathieu R."/>
            <person name="Endo H."/>
            <person name="Kuwata A."/>
            <person name="Ogata H."/>
        </authorList>
    </citation>
    <scope>NUCLEOTIDE SEQUENCE [LARGE SCALE GENOMIC DNA]</scope>
</reference>
<evidence type="ECO:0000313" key="3">
    <source>
        <dbReference type="Proteomes" id="UP001162640"/>
    </source>
</evidence>
<dbReference type="EMBL" id="BLQM01000359">
    <property type="protein sequence ID" value="GMH85408.1"/>
    <property type="molecule type" value="Genomic_DNA"/>
</dbReference>
<feature type="transmembrane region" description="Helical" evidence="1">
    <location>
        <begin position="80"/>
        <end position="103"/>
    </location>
</feature>
<keyword evidence="1" id="KW-0472">Membrane</keyword>
<keyword evidence="1" id="KW-0812">Transmembrane</keyword>
<feature type="transmembrane region" description="Helical" evidence="1">
    <location>
        <begin position="12"/>
        <end position="36"/>
    </location>
</feature>
<keyword evidence="1" id="KW-1133">Transmembrane helix</keyword>
<gene>
    <name evidence="2" type="ORF">TL16_g10220</name>
</gene>
<accession>A0A9W7EPZ9</accession>
<evidence type="ECO:0000256" key="1">
    <source>
        <dbReference type="SAM" id="Phobius"/>
    </source>
</evidence>